<protein>
    <submittedName>
        <fullName evidence="7">Anchored repeat ABC transporter substrate-binding protein</fullName>
    </submittedName>
</protein>
<dbReference type="PRINTS" id="PR00691">
    <property type="entry name" value="ADHESINB"/>
</dbReference>
<evidence type="ECO:0000256" key="3">
    <source>
        <dbReference type="ARBA" id="ARBA00022723"/>
    </source>
</evidence>
<dbReference type="SUPFAM" id="SSF53807">
    <property type="entry name" value="Helical backbone' metal receptor"/>
    <property type="match status" value="1"/>
</dbReference>
<dbReference type="NCBIfam" id="NF038134">
    <property type="entry name" value="choice_anch_M"/>
    <property type="match status" value="1"/>
</dbReference>
<keyword evidence="8" id="KW-1185">Reference proteome</keyword>
<keyword evidence="3" id="KW-0479">Metal-binding</keyword>
<dbReference type="GO" id="GO:0030001">
    <property type="term" value="P:metal ion transport"/>
    <property type="evidence" value="ECO:0007669"/>
    <property type="project" value="InterPro"/>
</dbReference>
<dbReference type="PANTHER" id="PTHR42953:SF1">
    <property type="entry name" value="METAL-BINDING PROTEIN HI_0362-RELATED"/>
    <property type="match status" value="1"/>
</dbReference>
<dbReference type="InterPro" id="IPR006127">
    <property type="entry name" value="ZnuA-like"/>
</dbReference>
<dbReference type="Pfam" id="PF01297">
    <property type="entry name" value="ZnuA"/>
    <property type="match status" value="2"/>
</dbReference>
<dbReference type="Gene3D" id="3.40.50.1980">
    <property type="entry name" value="Nitrogenase molybdenum iron protein domain"/>
    <property type="match status" value="3"/>
</dbReference>
<dbReference type="InterPro" id="IPR006128">
    <property type="entry name" value="Lipoprotein_PsaA-like"/>
</dbReference>
<organism evidence="7 8">
    <name type="scientific">Xylanimonas ulmi</name>
    <dbReference type="NCBI Taxonomy" id="228973"/>
    <lineage>
        <taxon>Bacteria</taxon>
        <taxon>Bacillati</taxon>
        <taxon>Actinomycetota</taxon>
        <taxon>Actinomycetes</taxon>
        <taxon>Micrococcales</taxon>
        <taxon>Promicromonosporaceae</taxon>
        <taxon>Xylanimonas</taxon>
    </lineage>
</organism>
<keyword evidence="2 5" id="KW-0813">Transport</keyword>
<dbReference type="NCBIfam" id="TIGR03772">
    <property type="entry name" value="anch_rpt_subst"/>
    <property type="match status" value="1"/>
</dbReference>
<dbReference type="PANTHER" id="PTHR42953">
    <property type="entry name" value="HIGH-AFFINITY ZINC UPTAKE SYSTEM PROTEIN ZNUA-RELATED"/>
    <property type="match status" value="1"/>
</dbReference>
<evidence type="ECO:0000256" key="5">
    <source>
        <dbReference type="RuleBase" id="RU003512"/>
    </source>
</evidence>
<reference evidence="7 8" key="1">
    <citation type="submission" date="2019-02" db="EMBL/GenBank/DDBJ databases">
        <title>Sequencing the genomes of 1000 actinobacteria strains.</title>
        <authorList>
            <person name="Klenk H.-P."/>
        </authorList>
    </citation>
    <scope>NUCLEOTIDE SEQUENCE [LARGE SCALE GENOMIC DNA]</scope>
    <source>
        <strain evidence="7 8">DSM 16932</strain>
    </source>
</reference>
<evidence type="ECO:0000256" key="6">
    <source>
        <dbReference type="SAM" id="MobiDB-lite"/>
    </source>
</evidence>
<sequence>MPDVASPDAPSPPARAARAAVAAPRPPRGARTPRLSAALALVVALAGCAGRPALSPDDARLQVVTTTGLLADLVRHVGGDRVHVVSLVPDGGDPHTYEPSLRDARNVVYADVAFSNYALLEEHSVIKTLDANLRDDAVSVSLAEESVKYAAELIPLVEDVTLDTVWLGLRAHGDGAHLGATRASQVLVSATAATGPGDVFAYLTGSFGETDVYIDSSNGFDAANGYRDDTLSLPADAHTHLSWAFTEPGRYTLTLRAHLQVDDTSRPIDLGSGTFAFAVGVDPDPAPGVAVLDRGHADLTADLGDDGAAPGLAVRYDPEGGGERSQRRYSPEQVVIDVPAKALDEIPAGPALRFLGRPGERVYQLAQAVLGKHVHGEIDPHLWQNVRNAMAYAQLIRDTLIAADPAGAGAYRDNAAAYLAELDRTDAYVRRTLAQIPASHRNLVTTHDAFGYLADAYDVRVAGFVTPHPAAEPSLADRRKLADTLRTLRVSAVFLEPNLAARSSTLTEVARDLGVRVCAIYGDAFDDEVTGYVQMMRLNADSLRECLSP</sequence>
<dbReference type="NCBIfam" id="TIGR03769">
    <property type="entry name" value="P_ac_wall_RPT"/>
    <property type="match status" value="1"/>
</dbReference>
<dbReference type="GO" id="GO:0046872">
    <property type="term" value="F:metal ion binding"/>
    <property type="evidence" value="ECO:0007669"/>
    <property type="project" value="UniProtKB-KW"/>
</dbReference>
<dbReference type="Proteomes" id="UP000293852">
    <property type="component" value="Unassembled WGS sequence"/>
</dbReference>
<gene>
    <name evidence="7" type="ORF">EV386_0787</name>
</gene>
<dbReference type="InterPro" id="IPR050492">
    <property type="entry name" value="Bact_metal-bind_prot9"/>
</dbReference>
<accession>A0A4Q7M184</accession>
<evidence type="ECO:0000313" key="7">
    <source>
        <dbReference type="EMBL" id="RZS60527.1"/>
    </source>
</evidence>
<keyword evidence="4" id="KW-0732">Signal</keyword>
<dbReference type="EMBL" id="SGWX01000001">
    <property type="protein sequence ID" value="RZS60527.1"/>
    <property type="molecule type" value="Genomic_DNA"/>
</dbReference>
<dbReference type="InterPro" id="IPR022435">
    <property type="entry name" value="Surface-anchored_actinobac"/>
</dbReference>
<dbReference type="GO" id="GO:0007155">
    <property type="term" value="P:cell adhesion"/>
    <property type="evidence" value="ECO:0007669"/>
    <property type="project" value="InterPro"/>
</dbReference>
<dbReference type="GO" id="GO:0030313">
    <property type="term" value="C:cell envelope"/>
    <property type="evidence" value="ECO:0007669"/>
    <property type="project" value="UniProtKB-SubCell"/>
</dbReference>
<dbReference type="RefSeq" id="WP_242607819.1">
    <property type="nucleotide sequence ID" value="NZ_SGWX01000001.1"/>
</dbReference>
<dbReference type="InterPro" id="IPR006129">
    <property type="entry name" value="AdhesinB"/>
</dbReference>
<dbReference type="PRINTS" id="PR00690">
    <property type="entry name" value="ADHESNFAMILY"/>
</dbReference>
<comment type="caution">
    <text evidence="7">The sequence shown here is derived from an EMBL/GenBank/DDBJ whole genome shotgun (WGS) entry which is preliminary data.</text>
</comment>
<dbReference type="InterPro" id="IPR022434">
    <property type="entry name" value="ABC_LPXTG_lipo_actinobac"/>
</dbReference>
<comment type="similarity">
    <text evidence="5">Belongs to the bacterial solute-binding protein 9 family.</text>
</comment>
<comment type="subcellular location">
    <subcellularLocation>
        <location evidence="1">Cell envelope</location>
    </subcellularLocation>
</comment>
<name>A0A4Q7M184_9MICO</name>
<evidence type="ECO:0000313" key="8">
    <source>
        <dbReference type="Proteomes" id="UP000293852"/>
    </source>
</evidence>
<evidence type="ECO:0000256" key="1">
    <source>
        <dbReference type="ARBA" id="ARBA00004196"/>
    </source>
</evidence>
<proteinExistence type="inferred from homology"/>
<evidence type="ECO:0000256" key="2">
    <source>
        <dbReference type="ARBA" id="ARBA00022448"/>
    </source>
</evidence>
<evidence type="ECO:0000256" key="4">
    <source>
        <dbReference type="ARBA" id="ARBA00022729"/>
    </source>
</evidence>
<feature type="region of interest" description="Disordered" evidence="6">
    <location>
        <begin position="1"/>
        <end position="30"/>
    </location>
</feature>
<dbReference type="AlphaFoldDB" id="A0A4Q7M184"/>